<evidence type="ECO:0000313" key="3">
    <source>
        <dbReference type="EMBL" id="MDW2852881.1"/>
    </source>
</evidence>
<comment type="caution">
    <text evidence="3">The sequence shown here is derived from an EMBL/GenBank/DDBJ whole genome shotgun (WGS) entry which is preliminary data.</text>
</comment>
<keyword evidence="1" id="KW-0472">Membrane</keyword>
<dbReference type="InterPro" id="IPR022310">
    <property type="entry name" value="NAD/GMP_synthase"/>
</dbReference>
<dbReference type="InterPro" id="IPR014729">
    <property type="entry name" value="Rossmann-like_a/b/a_fold"/>
</dbReference>
<sequence>MKFILKNYFYTIIIQEIILIIKNNAQINNYIYYIIKWIAKTKKTNKKGVIFCISGGVGSALVSFLGKKAFPNSHLGLIMPIRDMSSDKTDIDQLVKKFEISTKEINLSSTFENLKDLFSLKNQLGKIIKKIQLLFKLNANRKLFFTYIEPKKTYEVLKEQ</sequence>
<dbReference type="RefSeq" id="WP_318043152.1">
    <property type="nucleotide sequence ID" value="NZ_JAWPET010000022.1"/>
</dbReference>
<evidence type="ECO:0000259" key="2">
    <source>
        <dbReference type="Pfam" id="PF02540"/>
    </source>
</evidence>
<dbReference type="AlphaFoldDB" id="A0AAP5Y3S7"/>
<evidence type="ECO:0000313" key="4">
    <source>
        <dbReference type="Proteomes" id="UP001281096"/>
    </source>
</evidence>
<dbReference type="Proteomes" id="UP001281096">
    <property type="component" value="Unassembled WGS sequence"/>
</dbReference>
<gene>
    <name evidence="3" type="ORF">R7V46_03115</name>
</gene>
<dbReference type="Gene3D" id="3.40.50.620">
    <property type="entry name" value="HUPs"/>
    <property type="match status" value="1"/>
</dbReference>
<keyword evidence="1" id="KW-0812">Transmembrane</keyword>
<accession>A0AAP5Y3S7</accession>
<keyword evidence="1" id="KW-1133">Transmembrane helix</keyword>
<name>A0AAP5Y3S7_9BACT</name>
<proteinExistence type="predicted"/>
<feature type="transmembrane region" description="Helical" evidence="1">
    <location>
        <begin position="48"/>
        <end position="66"/>
    </location>
</feature>
<evidence type="ECO:0000256" key="1">
    <source>
        <dbReference type="SAM" id="Phobius"/>
    </source>
</evidence>
<protein>
    <recommendedName>
        <fullName evidence="2">NAD/GMP synthase domain-containing protein</fullName>
    </recommendedName>
</protein>
<reference evidence="3" key="1">
    <citation type="submission" date="2023-10" db="EMBL/GenBank/DDBJ databases">
        <title>Genome sequences of Mycoplasma ovipneumoniae isolated from goats.</title>
        <authorList>
            <person name="Spergser J."/>
        </authorList>
    </citation>
    <scope>NUCLEOTIDE SEQUENCE</scope>
    <source>
        <strain evidence="3">2167_2</strain>
    </source>
</reference>
<dbReference type="Pfam" id="PF02540">
    <property type="entry name" value="NAD_synthase"/>
    <property type="match status" value="1"/>
</dbReference>
<dbReference type="SUPFAM" id="SSF52402">
    <property type="entry name" value="Adenine nucleotide alpha hydrolases-like"/>
    <property type="match status" value="1"/>
</dbReference>
<feature type="domain" description="NAD/GMP synthase" evidence="2">
    <location>
        <begin position="34"/>
        <end position="121"/>
    </location>
</feature>
<organism evidence="3 4">
    <name type="scientific">Mesomycoplasma ovipneumoniae</name>
    <dbReference type="NCBI Taxonomy" id="29562"/>
    <lineage>
        <taxon>Bacteria</taxon>
        <taxon>Bacillati</taxon>
        <taxon>Mycoplasmatota</taxon>
        <taxon>Mycoplasmoidales</taxon>
        <taxon>Metamycoplasmataceae</taxon>
        <taxon>Mesomycoplasma</taxon>
    </lineage>
</organism>
<dbReference type="EMBL" id="JAWPET010000022">
    <property type="protein sequence ID" value="MDW2852881.1"/>
    <property type="molecule type" value="Genomic_DNA"/>
</dbReference>
<dbReference type="GO" id="GO:0006163">
    <property type="term" value="P:purine nucleotide metabolic process"/>
    <property type="evidence" value="ECO:0007669"/>
    <property type="project" value="UniProtKB-ARBA"/>
</dbReference>